<feature type="transmembrane region" description="Helical" evidence="1">
    <location>
        <begin position="104"/>
        <end position="122"/>
    </location>
</feature>
<reference evidence="2 3" key="1">
    <citation type="submission" date="2013-12" db="EMBL/GenBank/DDBJ databases">
        <authorList>
            <consortium name="DOE Joint Genome Institute"/>
            <person name="Eisen J."/>
            <person name="Huntemann M."/>
            <person name="Han J."/>
            <person name="Chen A."/>
            <person name="Kyrpides N."/>
            <person name="Mavromatis K."/>
            <person name="Markowitz V."/>
            <person name="Palaniappan K."/>
            <person name="Ivanova N."/>
            <person name="Schaumberg A."/>
            <person name="Pati A."/>
            <person name="Liolios K."/>
            <person name="Nordberg H.P."/>
            <person name="Cantor M.N."/>
            <person name="Hua S.X."/>
            <person name="Woyke T."/>
        </authorList>
    </citation>
    <scope>NUCLEOTIDE SEQUENCE [LARGE SCALE GENOMIC DNA]</scope>
    <source>
        <strain evidence="3">DSM 19437</strain>
    </source>
</reference>
<accession>W0F1N4</accession>
<sequence>MESLNTTTENTADKERVPSYWNVVASKCPRCRRAPMFEVRNPYKLKTTMRMHKECPTCKQPFELETGFYFGAGYVSYALTVALSVATLVAWWVIIGLSIYDDRWIYWMIFNAVFLIALQPVLMRMARSIWLSFFARYDRKWYVNAPTRVKKKGT</sequence>
<dbReference type="AlphaFoldDB" id="W0F1N4"/>
<dbReference type="eggNOG" id="COG5349">
    <property type="taxonomic scope" value="Bacteria"/>
</dbReference>
<keyword evidence="1" id="KW-0812">Transmembrane</keyword>
<gene>
    <name evidence="2" type="ORF">NIASO_20885</name>
</gene>
<keyword evidence="1" id="KW-0472">Membrane</keyword>
<evidence type="ECO:0008006" key="4">
    <source>
        <dbReference type="Google" id="ProtNLM"/>
    </source>
</evidence>
<organism evidence="2 3">
    <name type="scientific">Niabella soli DSM 19437</name>
    <dbReference type="NCBI Taxonomy" id="929713"/>
    <lineage>
        <taxon>Bacteria</taxon>
        <taxon>Pseudomonadati</taxon>
        <taxon>Bacteroidota</taxon>
        <taxon>Chitinophagia</taxon>
        <taxon>Chitinophagales</taxon>
        <taxon>Chitinophagaceae</taxon>
        <taxon>Niabella</taxon>
    </lineage>
</organism>
<name>W0F1N4_9BACT</name>
<dbReference type="OrthoDB" id="9790326at2"/>
<protein>
    <recommendedName>
        <fullName evidence="4">DUF983 domain-containing protein</fullName>
    </recommendedName>
</protein>
<dbReference type="RefSeq" id="WP_008582456.1">
    <property type="nucleotide sequence ID" value="NZ_CP007035.1"/>
</dbReference>
<proteinExistence type="predicted"/>
<evidence type="ECO:0000256" key="1">
    <source>
        <dbReference type="SAM" id="Phobius"/>
    </source>
</evidence>
<feature type="transmembrane region" description="Helical" evidence="1">
    <location>
        <begin position="74"/>
        <end position="98"/>
    </location>
</feature>
<evidence type="ECO:0000313" key="2">
    <source>
        <dbReference type="EMBL" id="AHF16975.1"/>
    </source>
</evidence>
<dbReference type="EMBL" id="CP007035">
    <property type="protein sequence ID" value="AHF16975.1"/>
    <property type="molecule type" value="Genomic_DNA"/>
</dbReference>
<dbReference type="STRING" id="929713.NIASO_20885"/>
<dbReference type="InterPro" id="IPR009325">
    <property type="entry name" value="DUF983"/>
</dbReference>
<keyword evidence="1" id="KW-1133">Transmembrane helix</keyword>
<keyword evidence="3" id="KW-1185">Reference proteome</keyword>
<dbReference type="Proteomes" id="UP000003586">
    <property type="component" value="Chromosome"/>
</dbReference>
<dbReference type="HOGENOM" id="CLU_133146_0_1_10"/>
<evidence type="ECO:0000313" key="3">
    <source>
        <dbReference type="Proteomes" id="UP000003586"/>
    </source>
</evidence>
<dbReference type="KEGG" id="nso:NIASO_20885"/>
<dbReference type="Pfam" id="PF06170">
    <property type="entry name" value="DUF983"/>
    <property type="match status" value="1"/>
</dbReference>